<proteinExistence type="predicted"/>
<evidence type="ECO:0000313" key="4">
    <source>
        <dbReference type="Proteomes" id="UP000199032"/>
    </source>
</evidence>
<dbReference type="Proteomes" id="UP000199032">
    <property type="component" value="Unassembled WGS sequence"/>
</dbReference>
<evidence type="ECO:0008006" key="5">
    <source>
        <dbReference type="Google" id="ProtNLM"/>
    </source>
</evidence>
<dbReference type="EMBL" id="CZQA01000001">
    <property type="protein sequence ID" value="CUS33800.1"/>
    <property type="molecule type" value="Genomic_DNA"/>
</dbReference>
<evidence type="ECO:0000256" key="1">
    <source>
        <dbReference type="SAM" id="MobiDB-lite"/>
    </source>
</evidence>
<keyword evidence="2" id="KW-0732">Signal</keyword>
<feature type="signal peptide" evidence="2">
    <location>
        <begin position="1"/>
        <end position="20"/>
    </location>
</feature>
<name>A0A0S4LAZ0_9BACT</name>
<feature type="chain" id="PRO_5006623824" description="Lipoprotein" evidence="2">
    <location>
        <begin position="21"/>
        <end position="75"/>
    </location>
</feature>
<reference evidence="3 4" key="1">
    <citation type="submission" date="2015-10" db="EMBL/GenBank/DDBJ databases">
        <authorList>
            <person name="Gilbert D.G."/>
        </authorList>
    </citation>
    <scope>NUCLEOTIDE SEQUENCE [LARGE SCALE GENOMIC DNA]</scope>
    <source>
        <strain evidence="3">COMA1</strain>
    </source>
</reference>
<evidence type="ECO:0000313" key="3">
    <source>
        <dbReference type="EMBL" id="CUS33800.1"/>
    </source>
</evidence>
<gene>
    <name evidence="3" type="ORF">COMA1_11347</name>
</gene>
<protein>
    <recommendedName>
        <fullName evidence="5">Lipoprotein</fullName>
    </recommendedName>
</protein>
<feature type="region of interest" description="Disordered" evidence="1">
    <location>
        <begin position="38"/>
        <end position="75"/>
    </location>
</feature>
<dbReference type="AlphaFoldDB" id="A0A0S4LAZ0"/>
<dbReference type="STRING" id="1742972.COMA1_11347"/>
<sequence length="75" mass="7761">MRALVILISTGLLSACGAVGSPVPPEYVGVAPTIEKQKKQHALQAEHEAVETGAPDLSMDAHDMGLPSSQPVGTR</sequence>
<evidence type="ECO:0000256" key="2">
    <source>
        <dbReference type="SAM" id="SignalP"/>
    </source>
</evidence>
<accession>A0A0S4LAZ0</accession>
<keyword evidence="4" id="KW-1185">Reference proteome</keyword>
<dbReference type="PROSITE" id="PS51257">
    <property type="entry name" value="PROKAR_LIPOPROTEIN"/>
    <property type="match status" value="1"/>
</dbReference>
<organism evidence="3 4">
    <name type="scientific">Candidatus Nitrospira nitrosa</name>
    <dbReference type="NCBI Taxonomy" id="1742972"/>
    <lineage>
        <taxon>Bacteria</taxon>
        <taxon>Pseudomonadati</taxon>
        <taxon>Nitrospirota</taxon>
        <taxon>Nitrospiria</taxon>
        <taxon>Nitrospirales</taxon>
        <taxon>Nitrospiraceae</taxon>
        <taxon>Nitrospira</taxon>
    </lineage>
</organism>